<accession>A0A9Q1K1J7</accession>
<reference evidence="2" key="1">
    <citation type="submission" date="2022-04" db="EMBL/GenBank/DDBJ databases">
        <title>Carnegiea gigantea Genome sequencing and assembly v2.</title>
        <authorList>
            <person name="Copetti D."/>
            <person name="Sanderson M.J."/>
            <person name="Burquez A."/>
            <person name="Wojciechowski M.F."/>
        </authorList>
    </citation>
    <scope>NUCLEOTIDE SEQUENCE</scope>
    <source>
        <strain evidence="2">SGP5-SGP5p</strain>
        <tissue evidence="2">Aerial part</tissue>
    </source>
</reference>
<evidence type="ECO:0000313" key="3">
    <source>
        <dbReference type="Proteomes" id="UP001153076"/>
    </source>
</evidence>
<dbReference type="Proteomes" id="UP001153076">
    <property type="component" value="Unassembled WGS sequence"/>
</dbReference>
<comment type="caution">
    <text evidence="2">The sequence shown here is derived from an EMBL/GenBank/DDBJ whole genome shotgun (WGS) entry which is preliminary data.</text>
</comment>
<protein>
    <submittedName>
        <fullName evidence="2">Uncharacterized protein</fullName>
    </submittedName>
</protein>
<evidence type="ECO:0000256" key="1">
    <source>
        <dbReference type="SAM" id="MobiDB-lite"/>
    </source>
</evidence>
<organism evidence="2 3">
    <name type="scientific">Carnegiea gigantea</name>
    <dbReference type="NCBI Taxonomy" id="171969"/>
    <lineage>
        <taxon>Eukaryota</taxon>
        <taxon>Viridiplantae</taxon>
        <taxon>Streptophyta</taxon>
        <taxon>Embryophyta</taxon>
        <taxon>Tracheophyta</taxon>
        <taxon>Spermatophyta</taxon>
        <taxon>Magnoliopsida</taxon>
        <taxon>eudicotyledons</taxon>
        <taxon>Gunneridae</taxon>
        <taxon>Pentapetalae</taxon>
        <taxon>Caryophyllales</taxon>
        <taxon>Cactineae</taxon>
        <taxon>Cactaceae</taxon>
        <taxon>Cactoideae</taxon>
        <taxon>Echinocereeae</taxon>
        <taxon>Carnegiea</taxon>
    </lineage>
</organism>
<name>A0A9Q1K1J7_9CARY</name>
<dbReference type="AlphaFoldDB" id="A0A9Q1K1J7"/>
<evidence type="ECO:0000313" key="2">
    <source>
        <dbReference type="EMBL" id="KAJ8434751.1"/>
    </source>
</evidence>
<feature type="compositionally biased region" description="Acidic residues" evidence="1">
    <location>
        <begin position="1"/>
        <end position="10"/>
    </location>
</feature>
<dbReference type="EMBL" id="JAKOGI010000454">
    <property type="protein sequence ID" value="KAJ8434751.1"/>
    <property type="molecule type" value="Genomic_DNA"/>
</dbReference>
<gene>
    <name evidence="2" type="ORF">Cgig2_019676</name>
</gene>
<keyword evidence="3" id="KW-1185">Reference proteome</keyword>
<proteinExistence type="predicted"/>
<sequence>MGELKEDEELNGGYKRSPKQSYKIDFRNPSCPASLSPLKPLAHLSGQASRSSTALSMPATRTDWIERRLSHQPFARRLRPSIFKHRRLLLGEVGGILARTGSCIYLSSATSTTVYSSMCSPTTSASSSAAIGKSLKKGLAEIQSSTQDEGTQGDGTPLPQLSIQTQMNIWKKVVGLTKKGKICGFGMQGSYASSTSPSTIKQIPIEVLEKEKQSKKKLKKKLH</sequence>
<feature type="region of interest" description="Disordered" evidence="1">
    <location>
        <begin position="1"/>
        <end position="23"/>
    </location>
</feature>